<sequence length="854" mass="90078">MTSTSFDADVDDAIRTLPVAEKIRLLSGSGLWFTHAEPRLGLPKITVSDGPVGVRGHRDNEAAGSVNLPSATCLASSWDRRLMARVGRLLAAEARRQEVDVVLGPTMNLHRSPLAGRNFECLSEDPLLTGELAAAYVDGIQGQGIGACPKHFVANEAETERMTVNNLIDERTLHEVYLAPFERVVKQARPWMIMAAYNGVNGKPMTENPLTENPLKTEWGFDGAVVSDWHAVYSTVDSALSATDLAMPGPEELWGDPLVKANASGLVPEAVIDGKVRRLLTLGRRVEEGRRQEPAEPKAGPEAGAAVAREAAAAGFVLLENHDRILPLAPRDITSLAVIGPAAMDPRTQGGGSASVFPSYTVAPAAGLRARLGDGAQLTTVQGAWLSDGLREPRDAECHAPGQAPGRAPGSGQRRVRLTWRGAAGTLAEEYGPRTTLTRGAGAIPDGATAVDIETIFTPQVSGLWKLGLKAIGHATLEVNGESVAAADSRHRYADIEAVLIGAPEEAADVELAAGEPVRLTLRYTWHPDAALFRVGLAVDEPRGPADLEIAKAAAAAGAADVAVVMVGTSGGVESEGFDRTSLALPGRQDDLVRAVIAANPRTVVVVNAGAPVEMPWRNDAAAVLLVWFPGMEFGNALADVLFGDTEPGGHLPTTWPAALADAPVRDTRPRHGRLEYTEGLHVGYRGWARQATHASQTGQPAAPAYWLGHGLGYTTFAVDGFRLLGAPAPGDDLQAVLTVRNTGSRAGKYLAQIYADAPESAVERPDFWLAGFATAPIPAGERREITVTLPRRTFQHWNAGRGWCDEATTFRIAPAEHAGAAPAALSGPLAVSVTLAASTSPAAPVPASDRPRP</sequence>
<feature type="domain" description="PA14" evidence="4">
    <location>
        <begin position="405"/>
        <end position="554"/>
    </location>
</feature>
<dbReference type="SUPFAM" id="SSF51445">
    <property type="entry name" value="(Trans)glycosidases"/>
    <property type="match status" value="1"/>
</dbReference>
<keyword evidence="6" id="KW-1185">Reference proteome</keyword>
<evidence type="ECO:0000313" key="6">
    <source>
        <dbReference type="Proteomes" id="UP001500102"/>
    </source>
</evidence>
<dbReference type="PROSITE" id="PS51820">
    <property type="entry name" value="PA14"/>
    <property type="match status" value="1"/>
</dbReference>
<dbReference type="Pfam" id="PF01915">
    <property type="entry name" value="Glyco_hydro_3_C"/>
    <property type="match status" value="1"/>
</dbReference>
<dbReference type="PANTHER" id="PTHR42715">
    <property type="entry name" value="BETA-GLUCOSIDASE"/>
    <property type="match status" value="1"/>
</dbReference>
<dbReference type="InterPro" id="IPR036962">
    <property type="entry name" value="Glyco_hydro_3_N_sf"/>
</dbReference>
<dbReference type="Gene3D" id="2.60.120.260">
    <property type="entry name" value="Galactose-binding domain-like"/>
    <property type="match status" value="1"/>
</dbReference>
<dbReference type="InterPro" id="IPR050288">
    <property type="entry name" value="Cellulose_deg_GH3"/>
</dbReference>
<dbReference type="Gene3D" id="3.40.50.1700">
    <property type="entry name" value="Glycoside hydrolase family 3 C-terminal domain"/>
    <property type="match status" value="1"/>
</dbReference>
<dbReference type="Gene3D" id="2.60.40.10">
    <property type="entry name" value="Immunoglobulins"/>
    <property type="match status" value="1"/>
</dbReference>
<dbReference type="InterPro" id="IPR001764">
    <property type="entry name" value="Glyco_hydro_3_N"/>
</dbReference>
<evidence type="ECO:0000256" key="2">
    <source>
        <dbReference type="ARBA" id="ARBA00022801"/>
    </source>
</evidence>
<evidence type="ECO:0000313" key="5">
    <source>
        <dbReference type="EMBL" id="GAA2144947.1"/>
    </source>
</evidence>
<dbReference type="SMART" id="SM01217">
    <property type="entry name" value="Fn3_like"/>
    <property type="match status" value="1"/>
</dbReference>
<dbReference type="RefSeq" id="WP_344367835.1">
    <property type="nucleotide sequence ID" value="NZ_BAAAQB010000041.1"/>
</dbReference>
<dbReference type="EMBL" id="BAAAQB010000041">
    <property type="protein sequence ID" value="GAA2144947.1"/>
    <property type="molecule type" value="Genomic_DNA"/>
</dbReference>
<evidence type="ECO:0000256" key="3">
    <source>
        <dbReference type="SAM" id="MobiDB-lite"/>
    </source>
</evidence>
<dbReference type="InterPro" id="IPR013783">
    <property type="entry name" value="Ig-like_fold"/>
</dbReference>
<keyword evidence="2 5" id="KW-0378">Hydrolase</keyword>
<dbReference type="PANTHER" id="PTHR42715:SF10">
    <property type="entry name" value="BETA-GLUCOSIDASE"/>
    <property type="match status" value="1"/>
</dbReference>
<evidence type="ECO:0000256" key="1">
    <source>
        <dbReference type="ARBA" id="ARBA00005336"/>
    </source>
</evidence>
<proteinExistence type="inferred from homology"/>
<gene>
    <name evidence="5" type="ORF">GCM10009825_37000</name>
</gene>
<dbReference type="Pfam" id="PF14310">
    <property type="entry name" value="Fn3-like"/>
    <property type="match status" value="1"/>
</dbReference>
<protein>
    <submittedName>
        <fullName evidence="5">Glycoside hydrolase family 3 C-terminal domain-containing protein</fullName>
    </submittedName>
</protein>
<reference evidence="5 6" key="1">
    <citation type="journal article" date="2019" name="Int. J. Syst. Evol. Microbiol.">
        <title>The Global Catalogue of Microorganisms (GCM) 10K type strain sequencing project: providing services to taxonomists for standard genome sequencing and annotation.</title>
        <authorList>
            <consortium name="The Broad Institute Genomics Platform"/>
            <consortium name="The Broad Institute Genome Sequencing Center for Infectious Disease"/>
            <person name="Wu L."/>
            <person name="Ma J."/>
        </authorList>
    </citation>
    <scope>NUCLEOTIDE SEQUENCE [LARGE SCALE GENOMIC DNA]</scope>
    <source>
        <strain evidence="5 6">JCM 15921</strain>
    </source>
</reference>
<dbReference type="PRINTS" id="PR00133">
    <property type="entry name" value="GLHYDRLASE3"/>
</dbReference>
<comment type="similarity">
    <text evidence="1">Belongs to the glycosyl hydrolase 3 family.</text>
</comment>
<accession>A0ABN2ZNC7</accession>
<dbReference type="InterPro" id="IPR037524">
    <property type="entry name" value="PA14/GLEYA"/>
</dbReference>
<name>A0ABN2ZNC7_9MICC</name>
<organism evidence="5 6">
    <name type="scientific">Arthrobacter humicola</name>
    <dbReference type="NCBI Taxonomy" id="409291"/>
    <lineage>
        <taxon>Bacteria</taxon>
        <taxon>Bacillati</taxon>
        <taxon>Actinomycetota</taxon>
        <taxon>Actinomycetes</taxon>
        <taxon>Micrococcales</taxon>
        <taxon>Micrococcaceae</taxon>
        <taxon>Arthrobacter</taxon>
    </lineage>
</organism>
<dbReference type="GO" id="GO:0016787">
    <property type="term" value="F:hydrolase activity"/>
    <property type="evidence" value="ECO:0007669"/>
    <property type="project" value="UniProtKB-KW"/>
</dbReference>
<dbReference type="Pfam" id="PF00933">
    <property type="entry name" value="Glyco_hydro_3"/>
    <property type="match status" value="1"/>
</dbReference>
<dbReference type="InterPro" id="IPR002772">
    <property type="entry name" value="Glyco_hydro_3_C"/>
</dbReference>
<dbReference type="SUPFAM" id="SSF52279">
    <property type="entry name" value="Beta-D-glucan exohydrolase, C-terminal domain"/>
    <property type="match status" value="1"/>
</dbReference>
<dbReference type="InterPro" id="IPR036881">
    <property type="entry name" value="Glyco_hydro_3_C_sf"/>
</dbReference>
<dbReference type="Gene3D" id="3.20.20.300">
    <property type="entry name" value="Glycoside hydrolase, family 3, N-terminal domain"/>
    <property type="match status" value="1"/>
</dbReference>
<feature type="region of interest" description="Disordered" evidence="3">
    <location>
        <begin position="393"/>
        <end position="414"/>
    </location>
</feature>
<dbReference type="Proteomes" id="UP001500102">
    <property type="component" value="Unassembled WGS sequence"/>
</dbReference>
<evidence type="ECO:0000259" key="4">
    <source>
        <dbReference type="PROSITE" id="PS51820"/>
    </source>
</evidence>
<dbReference type="InterPro" id="IPR026891">
    <property type="entry name" value="Fn3-like"/>
</dbReference>
<dbReference type="InterPro" id="IPR017853">
    <property type="entry name" value="GH"/>
</dbReference>
<comment type="caution">
    <text evidence="5">The sequence shown here is derived from an EMBL/GenBank/DDBJ whole genome shotgun (WGS) entry which is preliminary data.</text>
</comment>